<dbReference type="EC" id="6.5.1.-" evidence="13"/>
<evidence type="ECO:0000259" key="14">
    <source>
        <dbReference type="PROSITE" id="PS50819"/>
    </source>
</evidence>
<keyword evidence="10 12" id="KW-0464">Manganese</keyword>
<evidence type="ECO:0000256" key="12">
    <source>
        <dbReference type="PIRSR" id="PIRSR601233-3"/>
    </source>
</evidence>
<evidence type="ECO:0000313" key="16">
    <source>
        <dbReference type="Proteomes" id="UP000230088"/>
    </source>
</evidence>
<dbReference type="GO" id="GO:0006396">
    <property type="term" value="P:RNA processing"/>
    <property type="evidence" value="ECO:0007669"/>
    <property type="project" value="InterPro"/>
</dbReference>
<evidence type="ECO:0000256" key="6">
    <source>
        <dbReference type="ARBA" id="ARBA00022801"/>
    </source>
</evidence>
<sequence>MLNKKDFIKINNYLWEIPKYYRADMRVPARVYVSEKMLEQALKDESIPQLINGCALPGIVKYGIAMPDVHEGYSVPIGFVGAIRTSDGIISPGACGFDINCLSPQTKVLLENSTSISIEKLENLWRKTNIKFVDFQKKDLSDSNIICFLKRYNNPTIYRIATESGEGIEATGNHPIQTKKRMKEARFLNEGDFVLIYPFKGVPYVQPLDEIIISEEDFKKTLLKLGKNNRGSSLGQILKEVKKTNIFPLKYNSWQLPYLLKIIGFIFGDGYISITKNGDATVGFNAQKEDLEIIRKDIEKIRFNPYSIFERKRKCKIKTHYREYKFESLEKSFRVGSFGFAALLISLGAPFGLKTHRKYRVPKWIFRCPLWQKRLFLASFFGAELTKPATLNKYNFYTPQFSVSKEVKLKESGRLFLKDVVKLLREFCIKTAPIVEVPGYQYEGKQGKTIALRLQIKERTENLIKFFETVTYEYNQEKQSEACLAVNYLRRKLKIVKMRNAARREIKRLYRKKGDFKKFVPRVLEEYNSEYITSQFLYRSIFKENSHGIARKRGNPRIAFDFPSFEEYKEKYSYGKQGLVWEEIEGIEKIPYENFVYDITINNINHNF</sequence>
<keyword evidence="8" id="KW-0651">Protein splicing</keyword>
<evidence type="ECO:0000256" key="1">
    <source>
        <dbReference type="ARBA" id="ARBA00022598"/>
    </source>
</evidence>
<protein>
    <recommendedName>
        <fullName evidence="13">tRNA-splicing ligase RtcB</fullName>
        <ecNumber evidence="13">6.5.1.-</ecNumber>
    </recommendedName>
</protein>
<dbReference type="EMBL" id="PEYD01000062">
    <property type="protein sequence ID" value="PIS39200.1"/>
    <property type="molecule type" value="Genomic_DNA"/>
</dbReference>
<dbReference type="InterPro" id="IPR003587">
    <property type="entry name" value="Hint_dom_N"/>
</dbReference>
<dbReference type="InterPro" id="IPR001233">
    <property type="entry name" value="RtcB"/>
</dbReference>
<keyword evidence="5" id="KW-0692">RNA repair</keyword>
<organism evidence="15 16">
    <name type="scientific">Candidatus Nealsonbacteria bacterium CG08_land_8_20_14_0_20_38_20</name>
    <dbReference type="NCBI Taxonomy" id="1974705"/>
    <lineage>
        <taxon>Bacteria</taxon>
        <taxon>Candidatus Nealsoniibacteriota</taxon>
    </lineage>
</organism>
<dbReference type="InterPro" id="IPR036025">
    <property type="entry name" value="RtcB-like_sf"/>
</dbReference>
<dbReference type="GO" id="GO:0046872">
    <property type="term" value="F:metal ion binding"/>
    <property type="evidence" value="ECO:0007669"/>
    <property type="project" value="UniProtKB-UniRule"/>
</dbReference>
<comment type="catalytic activity">
    <reaction evidence="11">
        <text>a 3'-end 3'-phospho-ribonucleotide-RNA + a 5'-end dephospho-ribonucleoside-RNA + GTP = a ribonucleotidyl-ribonucleotide-RNA + GMP + diphosphate</text>
        <dbReference type="Rhea" id="RHEA:68076"/>
        <dbReference type="Rhea" id="RHEA-COMP:10463"/>
        <dbReference type="Rhea" id="RHEA-COMP:13936"/>
        <dbReference type="Rhea" id="RHEA-COMP:17355"/>
        <dbReference type="ChEBI" id="CHEBI:33019"/>
        <dbReference type="ChEBI" id="CHEBI:37565"/>
        <dbReference type="ChEBI" id="CHEBI:58115"/>
        <dbReference type="ChEBI" id="CHEBI:83062"/>
        <dbReference type="ChEBI" id="CHEBI:138284"/>
        <dbReference type="ChEBI" id="CHEBI:173118"/>
        <dbReference type="EC" id="6.5.1.8"/>
    </reaction>
</comment>
<keyword evidence="1 13" id="KW-0436">Ligase</keyword>
<dbReference type="InterPro" id="IPR004042">
    <property type="entry name" value="Intein_endonuc_central"/>
</dbReference>
<dbReference type="GO" id="GO:0005525">
    <property type="term" value="F:GTP binding"/>
    <property type="evidence" value="ECO:0007669"/>
    <property type="project" value="UniProtKB-KW"/>
</dbReference>
<comment type="cofactor">
    <cofactor evidence="12 13">
        <name>Mn(2+)</name>
        <dbReference type="ChEBI" id="CHEBI:29035"/>
    </cofactor>
    <text evidence="12 13">Binds 2 manganese ions per subunit.</text>
</comment>
<evidence type="ECO:0000256" key="8">
    <source>
        <dbReference type="ARBA" id="ARBA00023000"/>
    </source>
</evidence>
<comment type="caution">
    <text evidence="15">The sequence shown here is derived from an EMBL/GenBank/DDBJ whole genome shotgun (WGS) entry which is preliminary data.</text>
</comment>
<proteinExistence type="inferred from homology"/>
<dbReference type="Pfam" id="PF14890">
    <property type="entry name" value="Intein_splicing"/>
    <property type="match status" value="1"/>
</dbReference>
<feature type="non-terminal residue" evidence="15">
    <location>
        <position position="608"/>
    </location>
</feature>
<dbReference type="Gene3D" id="3.10.28.10">
    <property type="entry name" value="Homing endonucleases"/>
    <property type="match status" value="1"/>
</dbReference>
<feature type="binding site" evidence="12">
    <location>
        <position position="98"/>
    </location>
    <ligand>
        <name>Mn(2+)</name>
        <dbReference type="ChEBI" id="CHEBI:29035"/>
        <label>1</label>
    </ligand>
</feature>
<dbReference type="PANTHER" id="PTHR11118">
    <property type="entry name" value="RNA-SPLICING LIGASE RTCB HOMOLOG"/>
    <property type="match status" value="1"/>
</dbReference>
<dbReference type="PROSITE" id="PS50819">
    <property type="entry name" value="INTEIN_ENDONUCLEASE"/>
    <property type="match status" value="1"/>
</dbReference>
<keyword evidence="7" id="KW-0068">Autocatalytic cleavage</keyword>
<dbReference type="GO" id="GO:0004519">
    <property type="term" value="F:endonuclease activity"/>
    <property type="evidence" value="ECO:0007669"/>
    <property type="project" value="UniProtKB-KW"/>
</dbReference>
<dbReference type="SMART" id="SM00306">
    <property type="entry name" value="HintN"/>
    <property type="match status" value="1"/>
</dbReference>
<dbReference type="Gene3D" id="3.90.1860.10">
    <property type="entry name" value="tRNA-splicing ligase RtcB"/>
    <property type="match status" value="1"/>
</dbReference>
<gene>
    <name evidence="13" type="primary">rtcB</name>
    <name evidence="15" type="ORF">COT33_03245</name>
</gene>
<dbReference type="GO" id="GO:0003972">
    <property type="term" value="F:RNA ligase (ATP) activity"/>
    <property type="evidence" value="ECO:0007669"/>
    <property type="project" value="TreeGrafter"/>
</dbReference>
<dbReference type="SUPFAM" id="SSF51294">
    <property type="entry name" value="Hedgehog/intein (Hint) domain"/>
    <property type="match status" value="1"/>
</dbReference>
<comment type="similarity">
    <text evidence="13">Belongs to the RtcB family.</text>
</comment>
<dbReference type="SUPFAM" id="SSF103365">
    <property type="entry name" value="Hypothetical protein PH1602"/>
    <property type="match status" value="1"/>
</dbReference>
<dbReference type="PANTHER" id="PTHR11118:SF1">
    <property type="entry name" value="RNA-SPLICING LIGASE RTCB HOMOLOG"/>
    <property type="match status" value="1"/>
</dbReference>
<evidence type="ECO:0000256" key="11">
    <source>
        <dbReference type="ARBA" id="ARBA00047746"/>
    </source>
</evidence>
<evidence type="ECO:0000256" key="9">
    <source>
        <dbReference type="ARBA" id="ARBA00023134"/>
    </source>
</evidence>
<keyword evidence="6" id="KW-0378">Hydrolase</keyword>
<keyword evidence="4" id="KW-0255">Endonuclease</keyword>
<reference evidence="16" key="1">
    <citation type="submission" date="2017-09" db="EMBL/GenBank/DDBJ databases">
        <title>Depth-based differentiation of microbial function through sediment-hosted aquifers and enrichment of novel symbionts in the deep terrestrial subsurface.</title>
        <authorList>
            <person name="Probst A.J."/>
            <person name="Ladd B."/>
            <person name="Jarett J.K."/>
            <person name="Geller-Mcgrath D.E."/>
            <person name="Sieber C.M.K."/>
            <person name="Emerson J.B."/>
            <person name="Anantharaman K."/>
            <person name="Thomas B.C."/>
            <person name="Malmstrom R."/>
            <person name="Stieglmeier M."/>
            <person name="Klingl A."/>
            <person name="Woyke T."/>
            <person name="Ryan C.M."/>
            <person name="Banfield J.F."/>
        </authorList>
    </citation>
    <scope>NUCLEOTIDE SEQUENCE [LARGE SCALE GENOMIC DNA]</scope>
</reference>
<feature type="domain" description="DOD-type homing endonuclease" evidence="14">
    <location>
        <begin position="262"/>
        <end position="429"/>
    </location>
</feature>
<keyword evidence="4" id="KW-0540">Nuclease</keyword>
<dbReference type="NCBIfam" id="TIGR01445">
    <property type="entry name" value="intein_Nterm"/>
    <property type="match status" value="1"/>
</dbReference>
<keyword evidence="9" id="KW-0342">GTP-binding</keyword>
<dbReference type="PRINTS" id="PR00379">
    <property type="entry name" value="INTEIN"/>
</dbReference>
<dbReference type="GO" id="GO:0042245">
    <property type="term" value="P:RNA repair"/>
    <property type="evidence" value="ECO:0007669"/>
    <property type="project" value="UniProtKB-KW"/>
</dbReference>
<dbReference type="InterPro" id="IPR027434">
    <property type="entry name" value="Homing_endonucl"/>
</dbReference>
<dbReference type="GO" id="GO:0016539">
    <property type="term" value="P:intein-mediated protein splicing"/>
    <property type="evidence" value="ECO:0007669"/>
    <property type="project" value="InterPro"/>
</dbReference>
<dbReference type="InterPro" id="IPR036844">
    <property type="entry name" value="Hint_dom_sf"/>
</dbReference>
<dbReference type="GO" id="GO:0170057">
    <property type="term" value="F:RNA ligase (GTP) activity"/>
    <property type="evidence" value="ECO:0007669"/>
    <property type="project" value="UniProtKB-EC"/>
</dbReference>
<evidence type="ECO:0000256" key="4">
    <source>
        <dbReference type="ARBA" id="ARBA00022759"/>
    </source>
</evidence>
<evidence type="ECO:0000256" key="10">
    <source>
        <dbReference type="ARBA" id="ARBA00023211"/>
    </source>
</evidence>
<dbReference type="InterPro" id="IPR006141">
    <property type="entry name" value="Intein_N"/>
</dbReference>
<keyword evidence="3" id="KW-0547">Nucleotide-binding</keyword>
<evidence type="ECO:0000256" key="2">
    <source>
        <dbReference type="ARBA" id="ARBA00022723"/>
    </source>
</evidence>
<comment type="subunit">
    <text evidence="13">Monomer.</text>
</comment>
<evidence type="ECO:0000256" key="5">
    <source>
        <dbReference type="ARBA" id="ARBA00022800"/>
    </source>
</evidence>
<evidence type="ECO:0000313" key="15">
    <source>
        <dbReference type="EMBL" id="PIS39200.1"/>
    </source>
</evidence>
<dbReference type="Proteomes" id="UP000230088">
    <property type="component" value="Unassembled WGS sequence"/>
</dbReference>
<keyword evidence="2 12" id="KW-0479">Metal-binding</keyword>
<dbReference type="CDD" id="cd00081">
    <property type="entry name" value="Hint"/>
    <property type="match status" value="1"/>
</dbReference>
<evidence type="ECO:0000256" key="3">
    <source>
        <dbReference type="ARBA" id="ARBA00022741"/>
    </source>
</evidence>
<dbReference type="Pfam" id="PF01139">
    <property type="entry name" value="RtcB"/>
    <property type="match status" value="1"/>
</dbReference>
<name>A0A2H0YL68_9BACT</name>
<evidence type="ECO:0000256" key="13">
    <source>
        <dbReference type="RuleBase" id="RU371113"/>
    </source>
</evidence>
<dbReference type="PROSITE" id="PS50817">
    <property type="entry name" value="INTEIN_N_TER"/>
    <property type="match status" value="1"/>
</dbReference>
<evidence type="ECO:0000256" key="7">
    <source>
        <dbReference type="ARBA" id="ARBA00022813"/>
    </source>
</evidence>
<dbReference type="InterPro" id="IPR006142">
    <property type="entry name" value="INTEIN"/>
</dbReference>
<dbReference type="GO" id="GO:0016787">
    <property type="term" value="F:hydrolase activity"/>
    <property type="evidence" value="ECO:0007669"/>
    <property type="project" value="UniProtKB-KW"/>
</dbReference>
<accession>A0A2H0YL68</accession>
<dbReference type="AlphaFoldDB" id="A0A2H0YL68"/>